<evidence type="ECO:0000313" key="3">
    <source>
        <dbReference type="Proteomes" id="UP000195011"/>
    </source>
</evidence>
<name>A0A251Y9W3_9MICO</name>
<accession>A0A251Y9W3</accession>
<keyword evidence="1" id="KW-0812">Transmembrane</keyword>
<gene>
    <name evidence="2" type="ORF">BFL36_11200</name>
</gene>
<evidence type="ECO:0000256" key="1">
    <source>
        <dbReference type="SAM" id="Phobius"/>
    </source>
</evidence>
<keyword evidence="1" id="KW-1133">Transmembrane helix</keyword>
<dbReference type="RefSeq" id="WP_086518015.1">
    <property type="nucleotide sequence ID" value="NZ_MDJY01000052.1"/>
</dbReference>
<keyword evidence="1" id="KW-0472">Membrane</keyword>
<dbReference type="AlphaFoldDB" id="A0A251Y9W3"/>
<feature type="transmembrane region" description="Helical" evidence="1">
    <location>
        <begin position="7"/>
        <end position="29"/>
    </location>
</feature>
<proteinExistence type="predicted"/>
<reference evidence="2 3" key="1">
    <citation type="submission" date="2016-08" db="EMBL/GenBank/DDBJ databases">
        <title>Genome sequence of Clavibacter michiganensis spp strain CFBP8017.</title>
        <authorList>
            <person name="Thapa S.P."/>
            <person name="Coaker G."/>
            <person name="Jacques M.-A."/>
        </authorList>
    </citation>
    <scope>NUCLEOTIDE SEQUENCE [LARGE SCALE GENOMIC DNA]</scope>
    <source>
        <strain evidence="2">CFBP8017</strain>
    </source>
</reference>
<protein>
    <submittedName>
        <fullName evidence="2">Uncharacterized protein</fullName>
    </submittedName>
</protein>
<feature type="transmembrane region" description="Helical" evidence="1">
    <location>
        <begin position="35"/>
        <end position="54"/>
    </location>
</feature>
<evidence type="ECO:0000313" key="2">
    <source>
        <dbReference type="EMBL" id="OUE21027.1"/>
    </source>
</evidence>
<dbReference type="Proteomes" id="UP000195011">
    <property type="component" value="Unassembled WGS sequence"/>
</dbReference>
<comment type="caution">
    <text evidence="2">The sequence shown here is derived from an EMBL/GenBank/DDBJ whole genome shotgun (WGS) entry which is preliminary data.</text>
</comment>
<organism evidence="2 3">
    <name type="scientific">Clavibacter michiganensis</name>
    <dbReference type="NCBI Taxonomy" id="28447"/>
    <lineage>
        <taxon>Bacteria</taxon>
        <taxon>Bacillati</taxon>
        <taxon>Actinomycetota</taxon>
        <taxon>Actinomycetes</taxon>
        <taxon>Micrococcales</taxon>
        <taxon>Microbacteriaceae</taxon>
        <taxon>Clavibacter</taxon>
    </lineage>
</organism>
<sequence length="64" mass="7145">MTTRHRILFTMTLMITTGLLVAGALLLATSDFEDLRGRGLCFAATGIGMTYVIVRLAQRRRTDR</sequence>
<dbReference type="EMBL" id="MDJY01000052">
    <property type="protein sequence ID" value="OUE21027.1"/>
    <property type="molecule type" value="Genomic_DNA"/>
</dbReference>